<dbReference type="EMBL" id="WEGH01000001">
    <property type="protein sequence ID" value="MQY03795.1"/>
    <property type="molecule type" value="Genomic_DNA"/>
</dbReference>
<dbReference type="GO" id="GO:0005524">
    <property type="term" value="F:ATP binding"/>
    <property type="evidence" value="ECO:0007669"/>
    <property type="project" value="UniProtKB-UniRule"/>
</dbReference>
<dbReference type="PANTHER" id="PTHR22683">
    <property type="entry name" value="SPORULATION PROTEIN RELATED"/>
    <property type="match status" value="1"/>
</dbReference>
<dbReference type="Gene3D" id="3.40.50.300">
    <property type="entry name" value="P-loop containing nucleotide triphosphate hydrolases"/>
    <property type="match status" value="3"/>
</dbReference>
<dbReference type="InterPro" id="IPR050206">
    <property type="entry name" value="FtsK/SpoIIIE/SftA"/>
</dbReference>
<evidence type="ECO:0000259" key="4">
    <source>
        <dbReference type="PROSITE" id="PS50901"/>
    </source>
</evidence>
<evidence type="ECO:0000313" key="6">
    <source>
        <dbReference type="Proteomes" id="UP000487268"/>
    </source>
</evidence>
<keyword evidence="1 3" id="KW-0547">Nucleotide-binding</keyword>
<evidence type="ECO:0000256" key="1">
    <source>
        <dbReference type="ARBA" id="ARBA00022741"/>
    </source>
</evidence>
<dbReference type="PANTHER" id="PTHR22683:SF1">
    <property type="entry name" value="TYPE VII SECRETION SYSTEM PROTEIN ESSC"/>
    <property type="match status" value="1"/>
</dbReference>
<feature type="binding site" evidence="3">
    <location>
        <begin position="700"/>
        <end position="707"/>
    </location>
    <ligand>
        <name>ATP</name>
        <dbReference type="ChEBI" id="CHEBI:30616"/>
    </ligand>
</feature>
<dbReference type="Pfam" id="PF01580">
    <property type="entry name" value="FtsK_SpoIIIE"/>
    <property type="match status" value="1"/>
</dbReference>
<comment type="caution">
    <text evidence="5">The sequence shown here is derived from an EMBL/GenBank/DDBJ whole genome shotgun (WGS) entry which is preliminary data.</text>
</comment>
<keyword evidence="2 3" id="KW-0067">ATP-binding</keyword>
<dbReference type="Proteomes" id="UP000487268">
    <property type="component" value="Unassembled WGS sequence"/>
</dbReference>
<evidence type="ECO:0000256" key="2">
    <source>
        <dbReference type="ARBA" id="ARBA00022840"/>
    </source>
</evidence>
<gene>
    <name evidence="5" type="ORF">ACRB68_18410</name>
</gene>
<name>A0A7K0BRG6_9ACTN</name>
<dbReference type="InterPro" id="IPR027417">
    <property type="entry name" value="P-loop_NTPase"/>
</dbReference>
<dbReference type="GO" id="GO:0003677">
    <property type="term" value="F:DNA binding"/>
    <property type="evidence" value="ECO:0007669"/>
    <property type="project" value="InterPro"/>
</dbReference>
<organism evidence="5 6">
    <name type="scientific">Actinomadura macrotermitis</name>
    <dbReference type="NCBI Taxonomy" id="2585200"/>
    <lineage>
        <taxon>Bacteria</taxon>
        <taxon>Bacillati</taxon>
        <taxon>Actinomycetota</taxon>
        <taxon>Actinomycetes</taxon>
        <taxon>Streptosporangiales</taxon>
        <taxon>Thermomonosporaceae</taxon>
        <taxon>Actinomadura</taxon>
    </lineage>
</organism>
<dbReference type="PROSITE" id="PS50901">
    <property type="entry name" value="FTSK"/>
    <property type="match status" value="1"/>
</dbReference>
<accession>A0A7K0BRG6</accession>
<dbReference type="InterPro" id="IPR002543">
    <property type="entry name" value="FtsK_dom"/>
</dbReference>
<evidence type="ECO:0000313" key="5">
    <source>
        <dbReference type="EMBL" id="MQY03795.1"/>
    </source>
</evidence>
<protein>
    <recommendedName>
        <fullName evidence="4">FtsK domain-containing protein</fullName>
    </recommendedName>
</protein>
<feature type="domain" description="FtsK" evidence="4">
    <location>
        <begin position="682"/>
        <end position="1058"/>
    </location>
</feature>
<dbReference type="SUPFAM" id="SSF52540">
    <property type="entry name" value="P-loop containing nucleoside triphosphate hydrolases"/>
    <property type="match status" value="1"/>
</dbReference>
<keyword evidence="6" id="KW-1185">Reference proteome</keyword>
<sequence>MVPTAPMLADPLGVQRALRPLKRRVPARGRRELDEEATAERIAETRQWAPVLVPAPERWLSLSLVVDTGPTMRLWRPLARELAEVLVRQGAFRDVRMTFLDEGGRVGSPPRPPSSLLDPSGRHAVLLLSDCSGPHWWRGRAGRAVRQWAQAGPTAILQPLPERLWRRTAAPAVPGLASLARPGSPNTELDFLPYDGEAAAGTPVPVLGFEPRWFAGWARLVAGSGPEPTAMASFTAFSGSPEPVRREQALPVEERVRRFLATASPEAAELAAHVAVSVPSLPVMRLIQHRVLGLSGPSHLAEVLLSGLLRPLEGAPGQYEFAAGAQEALLDTLPRPEAEHTRYVLEAVSAEIARRAGTAAETFPALLRSPDGDRVVPSLAPEFARLGAEARRLLAPDRGDELLELLGLPSPEEPGEFAERIGALRGGSPARVPIGVREDGQAAWLDFGHDLPRDPHVGVVIGTSRIEVLRTLILGVALTASPEQVSIALLGDGLADLAGLPSVLRPVGTDGPVSPQWLAKYLDAWMDGDRPADAAQRLVVVLDDGPDLLEGQPRLRAVLRRIAAAPSEIALILGSRPEGTFWVPELAPTFYWLATTESTQQDALRFTADQATALLRKVRPSPNVPALIDRLRALDRTENSDLLRLLGLPAEEVDFGPALRALRAAPPRTVTIGLDRATGLPSGPLFPDFPDEPGFGIISGPPGSGKTAALCAYALSLALSHPPQDIDLVLIDHGSGRLAELAELPHVSRVVGAGDRAGLDALVRDLRSASLNGRSGKATFILIDGLSGVPAEEIINRSGDLGVHVAMATGWEYVGGLAIPVRGLAWTLALREDQGGRGGLDNPARRTGHLGDLQVAAPAPARTIVRWLIKAETPRVVIGTDPQGAAVELNPLDHDRFGQHGLVVGEPARRQAVMRALVRALIDKYPMQEFQLMCFGLGPHPLGGNIGLPHPVVGLEELLGNSTGLQNALTYLNNWLIKLEEERPFSLVVIFDLSLTLPSNQPELLATLLRLAQRGRALGIHLLLAATELDRRSTAWSRLMPLMDWRVSAGRLTAAQSQALFGRAVVSDRPHLAVDNGAPTPFRLISDPPEVVVPGEITELWTRPVTELPIGTLPDGEVLTLSAEDPGDGVIVDPDLDGNHILRAIAWGLAARRHPSELQMVLASEWAHTLQDIVQLPHTVAFWKGETYLRPFRQDLEARLRTHDENSPRLLIIVHVRRLNDLLRVLLARAQANGHRLLVCVGSISDAELPGARFWRITTEAGEALWESPGEDAIRFHPSAPPERESHSLLLQEMAALLPPHRIPELPALNPRGGTPQIGVLSTGKPVALPPGPGLITGNTTELRLMLNTITWAWAHTQDPTEGSLAFMGVAPGDGFPPHTIGVFNALLEEAAAAVLSMKTDLRRLLIMVNVADWDTSARSLSFLFDRARDTDVQVLVFAESSGPADLFPAATWHLTASRNESPDRVLWQWSRDDEHYEFWNAVTAGELNLAAAVTPPSVLLGSDPETSLPVEFDFADEPHLLVTGLPSVAVQGLLERIVQRAAERQEAVAIVGQDDAPPVPGLPCLRTDDEVRELADRVVRGAQPFVIVAGVPGSRMLDMVTDRLAPVLNIVLLRDSAQSGSLPNQLEELMKSRNAPVLLLSHASRDAMLIKGDQQKRIVLH</sequence>
<dbReference type="NCBIfam" id="NF041121">
    <property type="entry name" value="SAV_2336_NTERM"/>
    <property type="match status" value="1"/>
</dbReference>
<proteinExistence type="predicted"/>
<reference evidence="5 6" key="1">
    <citation type="submission" date="2019-10" db="EMBL/GenBank/DDBJ databases">
        <title>Actinomadura rubteroloni sp. nov. and Actinomadura macrotermitis sp. nov., isolated from the gut of fungus growing-termite Macrotermes natalensis.</title>
        <authorList>
            <person name="Benndorf R."/>
            <person name="Martin K."/>
            <person name="Kuefner M."/>
            <person name="De Beer W."/>
            <person name="Kaster A.-K."/>
            <person name="Vollmers J."/>
            <person name="Poulsen M."/>
            <person name="Beemelmanns C."/>
        </authorList>
    </citation>
    <scope>NUCLEOTIDE SEQUENCE [LARGE SCALE GENOMIC DNA]</scope>
    <source>
        <strain evidence="5 6">RB68</strain>
    </source>
</reference>
<dbReference type="InterPro" id="IPR047738">
    <property type="entry name" value="SAV_2336-like_N"/>
</dbReference>
<evidence type="ECO:0000256" key="3">
    <source>
        <dbReference type="PROSITE-ProRule" id="PRU00289"/>
    </source>
</evidence>